<keyword evidence="3" id="KW-1185">Reference proteome</keyword>
<evidence type="ECO:0000313" key="3">
    <source>
        <dbReference type="Proteomes" id="UP000298471"/>
    </source>
</evidence>
<name>A0A4Z0QHF1_9BACT</name>
<dbReference type="Proteomes" id="UP000298471">
    <property type="component" value="Unassembled WGS sequence"/>
</dbReference>
<organism evidence="2 3">
    <name type="scientific">Hymenobacter metallicola</name>
    <dbReference type="NCBI Taxonomy" id="2563114"/>
    <lineage>
        <taxon>Bacteria</taxon>
        <taxon>Pseudomonadati</taxon>
        <taxon>Bacteroidota</taxon>
        <taxon>Cytophagia</taxon>
        <taxon>Cytophagales</taxon>
        <taxon>Hymenobacteraceae</taxon>
        <taxon>Hymenobacter</taxon>
    </lineage>
</organism>
<keyword evidence="1" id="KW-0472">Membrane</keyword>
<feature type="transmembrane region" description="Helical" evidence="1">
    <location>
        <begin position="21"/>
        <end position="42"/>
    </location>
</feature>
<gene>
    <name evidence="2" type="ORF">E5K02_08305</name>
</gene>
<keyword evidence="1" id="KW-1133">Transmembrane helix</keyword>
<feature type="transmembrane region" description="Helical" evidence="1">
    <location>
        <begin position="109"/>
        <end position="127"/>
    </location>
</feature>
<feature type="transmembrane region" description="Helical" evidence="1">
    <location>
        <begin position="158"/>
        <end position="177"/>
    </location>
</feature>
<feature type="transmembrane region" description="Helical" evidence="1">
    <location>
        <begin position="48"/>
        <end position="66"/>
    </location>
</feature>
<protein>
    <submittedName>
        <fullName evidence="2">Uncharacterized protein</fullName>
    </submittedName>
</protein>
<comment type="caution">
    <text evidence="2">The sequence shown here is derived from an EMBL/GenBank/DDBJ whole genome shotgun (WGS) entry which is preliminary data.</text>
</comment>
<dbReference type="RefSeq" id="WP_135393883.1">
    <property type="nucleotide sequence ID" value="NZ_SRMB01000001.1"/>
</dbReference>
<evidence type="ECO:0000313" key="2">
    <source>
        <dbReference type="EMBL" id="TGE29440.1"/>
    </source>
</evidence>
<feature type="transmembrane region" description="Helical" evidence="1">
    <location>
        <begin position="134"/>
        <end position="152"/>
    </location>
</feature>
<evidence type="ECO:0000256" key="1">
    <source>
        <dbReference type="SAM" id="Phobius"/>
    </source>
</evidence>
<dbReference type="Pfam" id="PF22765">
    <property type="entry name" value="DUF7010"/>
    <property type="match status" value="1"/>
</dbReference>
<feature type="transmembrane region" description="Helical" evidence="1">
    <location>
        <begin position="86"/>
        <end position="103"/>
    </location>
</feature>
<dbReference type="EMBL" id="SRMB01000001">
    <property type="protein sequence ID" value="TGE29440.1"/>
    <property type="molecule type" value="Genomic_DNA"/>
</dbReference>
<reference evidence="2 3" key="1">
    <citation type="submission" date="2019-04" db="EMBL/GenBank/DDBJ databases">
        <authorList>
            <person name="Feng G."/>
            <person name="Zhang J."/>
            <person name="Zhu H."/>
        </authorList>
    </citation>
    <scope>NUCLEOTIDE SEQUENCE [LARGE SCALE GENOMIC DNA]</scope>
    <source>
        <strain evidence="2 3">9PBR-1</strain>
    </source>
</reference>
<dbReference type="AlphaFoldDB" id="A0A4Z0QHF1"/>
<dbReference type="OrthoDB" id="3242785at2"/>
<sequence length="194" mass="21866">MSAQLNLDALRLELSVKAKNGLDFIVAASLIWSAITLIWMLPNSPGRNGLFTFCLGGVMLPMALLFSKVFRTTWTIKDNPIQPLGLWLNFAQLFYFPILIFIYSKYPQYFVMTYGIITGAHFFPYAWFYNTKSFAVMAGVIAVGCLLLGTRLPVDKLYYIPGFIVASLLVLAGWLYLDYQKKRPHYPALVAVAA</sequence>
<proteinExistence type="predicted"/>
<dbReference type="InterPro" id="IPR053824">
    <property type="entry name" value="DUF7010"/>
</dbReference>
<keyword evidence="1" id="KW-0812">Transmembrane</keyword>
<accession>A0A4Z0QHF1</accession>